<gene>
    <name evidence="2" type="ORF">IF202_10465</name>
</gene>
<keyword evidence="1" id="KW-0812">Transmembrane</keyword>
<dbReference type="SUPFAM" id="SSF55469">
    <property type="entry name" value="FMN-dependent nitroreductase-like"/>
    <property type="match status" value="1"/>
</dbReference>
<evidence type="ECO:0000313" key="3">
    <source>
        <dbReference type="Proteomes" id="UP000604161"/>
    </source>
</evidence>
<keyword evidence="1" id="KW-1133">Transmembrane helix</keyword>
<dbReference type="EMBL" id="JACYFC010000003">
    <property type="protein sequence ID" value="MBD5771472.1"/>
    <property type="molecule type" value="Genomic_DNA"/>
</dbReference>
<accession>A0ABR8P3V4</accession>
<keyword evidence="1" id="KW-0472">Membrane</keyword>
<evidence type="ECO:0000313" key="2">
    <source>
        <dbReference type="EMBL" id="MBD5771472.1"/>
    </source>
</evidence>
<name>A0ABR8P3V4_9GAMM</name>
<dbReference type="InterPro" id="IPR006311">
    <property type="entry name" value="TAT_signal"/>
</dbReference>
<evidence type="ECO:0000256" key="1">
    <source>
        <dbReference type="SAM" id="Phobius"/>
    </source>
</evidence>
<dbReference type="InterPro" id="IPR000415">
    <property type="entry name" value="Nitroreductase-like"/>
</dbReference>
<dbReference type="Gene3D" id="3.40.109.10">
    <property type="entry name" value="NADH Oxidase"/>
    <property type="match status" value="1"/>
</dbReference>
<protein>
    <submittedName>
        <fullName evidence="2">Twin-arginine translocation pathway signal protein</fullName>
    </submittedName>
</protein>
<proteinExistence type="predicted"/>
<keyword evidence="3" id="KW-1185">Reference proteome</keyword>
<dbReference type="PROSITE" id="PS51318">
    <property type="entry name" value="TAT"/>
    <property type="match status" value="1"/>
</dbReference>
<dbReference type="Proteomes" id="UP000604161">
    <property type="component" value="Unassembled WGS sequence"/>
</dbReference>
<reference evidence="2 3" key="1">
    <citation type="submission" date="2020-09" db="EMBL/GenBank/DDBJ databases">
        <title>Marinomonas sp. nov., isolated from the cysticercosis algae of Qingdao, China.</title>
        <authorList>
            <person name="Sun X."/>
        </authorList>
    </citation>
    <scope>NUCLEOTIDE SEQUENCE [LARGE SCALE GENOMIC DNA]</scope>
    <source>
        <strain evidence="2 3">SM2066</strain>
    </source>
</reference>
<feature type="transmembrane region" description="Helical" evidence="1">
    <location>
        <begin position="7"/>
        <end position="27"/>
    </location>
</feature>
<sequence length="367" mass="40995">MISSRRNFLKILGGGTVVAAAGMGTFLSTRTPEEALAPWDNAGNYQDVRKWALSYALLAPNPHNRQPWQVDLSTPNQITIYRDKEKDLRHTDPFSRQLTIGMGCFLELLSIAATHVNQRVSYQLFPEGENGPVAVATFIQGANADPLFYNVMKRRSCKEPFTDKLVANELVQKLNGFANVIIEPKQVATLQQLSWDAWLVEANTERTWKESVDLMRIGKAEINANPDGIDLGGPLMESLKIAGIMTRESQLDKTSSGYKEGREIYQKMLKATQAYCTIITAGNSRVDQIDAGRRWLRLNLQTTGLGLSLHPISQVLQEYPEMSEHYNKAHSLLAQPGHTVQMFARLGFGPSISRTPRWPLEAKIING</sequence>
<dbReference type="NCBIfam" id="NF047509">
    <property type="entry name" value="Rv3131_FMN_oxido"/>
    <property type="match status" value="1"/>
</dbReference>
<comment type="caution">
    <text evidence="2">The sequence shown here is derived from an EMBL/GenBank/DDBJ whole genome shotgun (WGS) entry which is preliminary data.</text>
</comment>
<dbReference type="RefSeq" id="WP_191594849.1">
    <property type="nucleotide sequence ID" value="NZ_JACYFC010000003.1"/>
</dbReference>
<organism evidence="2 3">
    <name type="scientific">Marinomonas colpomeniae</name>
    <dbReference type="NCBI Taxonomy" id="2774408"/>
    <lineage>
        <taxon>Bacteria</taxon>
        <taxon>Pseudomonadati</taxon>
        <taxon>Pseudomonadota</taxon>
        <taxon>Gammaproteobacteria</taxon>
        <taxon>Oceanospirillales</taxon>
        <taxon>Oceanospirillaceae</taxon>
        <taxon>Marinomonas</taxon>
    </lineage>
</organism>